<dbReference type="Proteomes" id="UP000217790">
    <property type="component" value="Unassembled WGS sequence"/>
</dbReference>
<dbReference type="InParanoid" id="A0A2H3DJ10"/>
<keyword evidence="2" id="KW-0732">Signal</keyword>
<evidence type="ECO:0000313" key="3">
    <source>
        <dbReference type="EMBL" id="PBK88233.1"/>
    </source>
</evidence>
<feature type="chain" id="PRO_5013682221" evidence="2">
    <location>
        <begin position="20"/>
        <end position="289"/>
    </location>
</feature>
<proteinExistence type="predicted"/>
<evidence type="ECO:0000313" key="4">
    <source>
        <dbReference type="Proteomes" id="UP000217790"/>
    </source>
</evidence>
<feature type="signal peptide" evidence="2">
    <location>
        <begin position="1"/>
        <end position="19"/>
    </location>
</feature>
<accession>A0A2H3DJ10</accession>
<keyword evidence="4" id="KW-1185">Reference proteome</keyword>
<feature type="region of interest" description="Disordered" evidence="1">
    <location>
        <begin position="129"/>
        <end position="148"/>
    </location>
</feature>
<dbReference type="EMBL" id="KZ293674">
    <property type="protein sequence ID" value="PBK88233.1"/>
    <property type="molecule type" value="Genomic_DNA"/>
</dbReference>
<protein>
    <submittedName>
        <fullName evidence="3">Uncharacterized protein</fullName>
    </submittedName>
</protein>
<dbReference type="AlphaFoldDB" id="A0A2H3DJ10"/>
<name>A0A2H3DJ10_ARMGA</name>
<evidence type="ECO:0000256" key="1">
    <source>
        <dbReference type="SAM" id="MobiDB-lite"/>
    </source>
</evidence>
<reference evidence="4" key="1">
    <citation type="journal article" date="2017" name="Nat. Ecol. Evol.">
        <title>Genome expansion and lineage-specific genetic innovations in the forest pathogenic fungi Armillaria.</title>
        <authorList>
            <person name="Sipos G."/>
            <person name="Prasanna A.N."/>
            <person name="Walter M.C."/>
            <person name="O'Connor E."/>
            <person name="Balint B."/>
            <person name="Krizsan K."/>
            <person name="Kiss B."/>
            <person name="Hess J."/>
            <person name="Varga T."/>
            <person name="Slot J."/>
            <person name="Riley R."/>
            <person name="Boka B."/>
            <person name="Rigling D."/>
            <person name="Barry K."/>
            <person name="Lee J."/>
            <person name="Mihaltcheva S."/>
            <person name="LaButti K."/>
            <person name="Lipzen A."/>
            <person name="Waldron R."/>
            <person name="Moloney N.M."/>
            <person name="Sperisen C."/>
            <person name="Kredics L."/>
            <person name="Vagvoelgyi C."/>
            <person name="Patrignani A."/>
            <person name="Fitzpatrick D."/>
            <person name="Nagy I."/>
            <person name="Doyle S."/>
            <person name="Anderson J.B."/>
            <person name="Grigoriev I.V."/>
            <person name="Gueldener U."/>
            <person name="Muensterkoetter M."/>
            <person name="Nagy L.G."/>
        </authorList>
    </citation>
    <scope>NUCLEOTIDE SEQUENCE [LARGE SCALE GENOMIC DNA]</scope>
    <source>
        <strain evidence="4">Ar21-2</strain>
    </source>
</reference>
<sequence>MSPIAWILTFISLKGGLRLLPPCVSHSDMIAPVLLPRPAKPKFLKQSVSRKRGAGIFQNLPGSAWHINVNLRGIAWTHRHHNAVIIAVTLAESRPWMLFLHQCVNVAMAPVLTISAMRLVPTERIRRRRSTSLRSGSEMTTPPKLHKSSAMDEPRFLLALGFGFNLTVLDFYHGIWRIQKIDLGHIITYVQYSSQDEGLCTTRPRIDHDSSRCQCYGVDSMPVETSRPDTVRWFAPRIAESYRIRVSLSRDVTENLMTPLRWIRVPEGKRDDAISAPGLDMKPEHRRKK</sequence>
<evidence type="ECO:0000256" key="2">
    <source>
        <dbReference type="SAM" id="SignalP"/>
    </source>
</evidence>
<gene>
    <name evidence="3" type="ORF">ARMGADRAFT_1034198</name>
</gene>
<organism evidence="3 4">
    <name type="scientific">Armillaria gallica</name>
    <name type="common">Bulbous honey fungus</name>
    <name type="synonym">Armillaria bulbosa</name>
    <dbReference type="NCBI Taxonomy" id="47427"/>
    <lineage>
        <taxon>Eukaryota</taxon>
        <taxon>Fungi</taxon>
        <taxon>Dikarya</taxon>
        <taxon>Basidiomycota</taxon>
        <taxon>Agaricomycotina</taxon>
        <taxon>Agaricomycetes</taxon>
        <taxon>Agaricomycetidae</taxon>
        <taxon>Agaricales</taxon>
        <taxon>Marasmiineae</taxon>
        <taxon>Physalacriaceae</taxon>
        <taxon>Armillaria</taxon>
    </lineage>
</organism>